<evidence type="ECO:0000256" key="8">
    <source>
        <dbReference type="ARBA" id="ARBA00022833"/>
    </source>
</evidence>
<feature type="region of interest" description="Disordered" evidence="12">
    <location>
        <begin position="1"/>
        <end position="31"/>
    </location>
</feature>
<dbReference type="GO" id="GO:0003676">
    <property type="term" value="F:nucleic acid binding"/>
    <property type="evidence" value="ECO:0007669"/>
    <property type="project" value="InterPro"/>
</dbReference>
<dbReference type="PROSITE" id="PS50089">
    <property type="entry name" value="ZF_RING_2"/>
    <property type="match status" value="1"/>
</dbReference>
<dbReference type="SMART" id="SM00487">
    <property type="entry name" value="DEXDc"/>
    <property type="match status" value="1"/>
</dbReference>
<organism evidence="16 17">
    <name type="scientific">Microbotryum silenes-dioicae</name>
    <dbReference type="NCBI Taxonomy" id="796604"/>
    <lineage>
        <taxon>Eukaryota</taxon>
        <taxon>Fungi</taxon>
        <taxon>Dikarya</taxon>
        <taxon>Basidiomycota</taxon>
        <taxon>Pucciniomycotina</taxon>
        <taxon>Microbotryomycetes</taxon>
        <taxon>Microbotryales</taxon>
        <taxon>Microbotryaceae</taxon>
        <taxon>Microbotryum</taxon>
    </lineage>
</organism>
<dbReference type="InterPro" id="IPR050628">
    <property type="entry name" value="SNF2_RAD54_helicase_TF"/>
</dbReference>
<dbReference type="PROSITE" id="PS00518">
    <property type="entry name" value="ZF_RING_1"/>
    <property type="match status" value="1"/>
</dbReference>
<keyword evidence="9" id="KW-0067">ATP-binding</keyword>
<keyword evidence="10" id="KW-0539">Nucleus</keyword>
<dbReference type="InterPro" id="IPR001650">
    <property type="entry name" value="Helicase_C-like"/>
</dbReference>
<evidence type="ECO:0000259" key="13">
    <source>
        <dbReference type="PROSITE" id="PS50089"/>
    </source>
</evidence>
<evidence type="ECO:0000256" key="9">
    <source>
        <dbReference type="ARBA" id="ARBA00022840"/>
    </source>
</evidence>
<dbReference type="InterPro" id="IPR049730">
    <property type="entry name" value="SNF2/RAD54-like_C"/>
</dbReference>
<evidence type="ECO:0000256" key="5">
    <source>
        <dbReference type="ARBA" id="ARBA00022771"/>
    </source>
</evidence>
<dbReference type="SMART" id="SM00910">
    <property type="entry name" value="HIRAN"/>
    <property type="match status" value="1"/>
</dbReference>
<evidence type="ECO:0000256" key="3">
    <source>
        <dbReference type="ARBA" id="ARBA00022723"/>
    </source>
</evidence>
<dbReference type="GO" id="GO:0008270">
    <property type="term" value="F:zinc ion binding"/>
    <property type="evidence" value="ECO:0007669"/>
    <property type="project" value="UniProtKB-KW"/>
</dbReference>
<evidence type="ECO:0000256" key="7">
    <source>
        <dbReference type="ARBA" id="ARBA00022806"/>
    </source>
</evidence>
<dbReference type="InterPro" id="IPR000330">
    <property type="entry name" value="SNF2_N"/>
</dbReference>
<keyword evidence="7" id="KW-0347">Helicase</keyword>
<dbReference type="PANTHER" id="PTHR45626">
    <property type="entry name" value="TRANSCRIPTION TERMINATION FACTOR 2-RELATED"/>
    <property type="match status" value="1"/>
</dbReference>
<dbReference type="InterPro" id="IPR017907">
    <property type="entry name" value="Znf_RING_CS"/>
</dbReference>
<keyword evidence="4" id="KW-0547">Nucleotide-binding</keyword>
<dbReference type="SMART" id="SM00184">
    <property type="entry name" value="RING"/>
    <property type="match status" value="1"/>
</dbReference>
<evidence type="ECO:0000256" key="1">
    <source>
        <dbReference type="ARBA" id="ARBA00004123"/>
    </source>
</evidence>
<dbReference type="GO" id="GO:0008094">
    <property type="term" value="F:ATP-dependent activity, acting on DNA"/>
    <property type="evidence" value="ECO:0007669"/>
    <property type="project" value="TreeGrafter"/>
</dbReference>
<evidence type="ECO:0000259" key="14">
    <source>
        <dbReference type="PROSITE" id="PS51192"/>
    </source>
</evidence>
<sequence length="1065" mass="118810">MVAAMSSSSPTRSSSPDRMKIDLNNAAGEEDEVLVVASSSKFKIEDQLVLKAKPTNKRVLDLTQKSSPSNKGKELASHDGNDDDVHQNDDNDDDEERADPVDANELGEDEKHIGRVEDGLDEDEDIVIGQIPLANVNGTKHYGGVKTLKPGMKLEFKRDRTNLVDPQNAIAVSHARRGAKIGMVAKGLAARLAPLLDENLIELEGVAGEVDPKGTHMITSITCCISIWGKRSVGRDPRLDWLFPSRAKRATMLARATKSVLANHNNQSNDLKMSRGGSMASSNGGPMMSDQEKVSNFCAGSELTLQVILLILIALSSSQLKQEVLMMHALMIEKDRRAVGGDPLSELFKEGGLDPSRLPMHPCPPGKKDKTMRTDLMPFQKQGLAWMIRMEHPRLPRKVDDPPVQLWQRKIDPNGEPFFYNVATELMQREKPLLKRGGVLADEMGLGKTLTTIALITTDDTGDGVLDQPEDPDDRFDDMTLIVCPLSVASNWTSQLHTHVGSKRLKWHLYHGDGRSLTKKQLRNFDVVIATYQTLAAEISDPNSSRATTAEADEENGGPDKKKAKVPAKKHDTLHQIKWRRVVLDEGHVIKNPKAKMTIACTTLIAERRWVLTGTPIVNSSDDLGAIMSFLRMCKPLDNREEWLKYVGDGKNATESSAKILRAIVASTTLCRTKDMKDSTGKLLVTLPKILFYELRVELDPDTRALYDEIQAQLKDIVRTYMKKDTINSHYQDVLVMLLRLRQLACDPSLCPESFLEAVRERQLARSLEKSIAFDRKLDRAELSELQMELRQQLAHGGTCLICGEMPNDPRLTLCKHLYCSPCIEGDERRRRDCPMCRTTIDYDQLIEMDGAVSETASLVDEAEVLERQKKEGARATSPKIARLITLLRADPTAKSLVFSQWTTHLNCLEAALEQAGITSCRFDGSMTQAKREDMIKAFSKAPPAASIRLKKGEKPPPTVMLISLKAGALGLNLTCANQVFLMDPWWQASIETQAIDRCYRIGQTREVKVFQLIAENTVEDRVLEIQNRKNERISEAFSGNKDGFKARQKVQVRKLDDILHVLDM</sequence>
<protein>
    <submittedName>
        <fullName evidence="16">BQ5605_C019g08912 protein</fullName>
    </submittedName>
</protein>
<proteinExistence type="inferred from homology"/>
<dbReference type="Proteomes" id="UP000249464">
    <property type="component" value="Unassembled WGS sequence"/>
</dbReference>
<dbReference type="PROSITE" id="PS51194">
    <property type="entry name" value="HELICASE_CTER"/>
    <property type="match status" value="1"/>
</dbReference>
<comment type="similarity">
    <text evidence="2">Belongs to the SNF2/RAD54 helicase family.</text>
</comment>
<dbReference type="Gene3D" id="3.30.70.2330">
    <property type="match status" value="1"/>
</dbReference>
<dbReference type="GO" id="GO:0005524">
    <property type="term" value="F:ATP binding"/>
    <property type="evidence" value="ECO:0007669"/>
    <property type="project" value="UniProtKB-KW"/>
</dbReference>
<dbReference type="SUPFAM" id="SSF57850">
    <property type="entry name" value="RING/U-box"/>
    <property type="match status" value="1"/>
</dbReference>
<name>A0A2X0NZH6_9BASI</name>
<dbReference type="PROSITE" id="PS51192">
    <property type="entry name" value="HELICASE_ATP_BIND_1"/>
    <property type="match status" value="1"/>
</dbReference>
<keyword evidence="8" id="KW-0862">Zinc</keyword>
<feature type="region of interest" description="Disordered" evidence="12">
    <location>
        <begin position="267"/>
        <end position="288"/>
    </location>
</feature>
<dbReference type="CDD" id="cd18793">
    <property type="entry name" value="SF2_C_SNF"/>
    <property type="match status" value="1"/>
</dbReference>
<feature type="domain" description="RING-type" evidence="13">
    <location>
        <begin position="800"/>
        <end position="838"/>
    </location>
</feature>
<dbReference type="STRING" id="796604.A0A2X0NZH6"/>
<evidence type="ECO:0000256" key="4">
    <source>
        <dbReference type="ARBA" id="ARBA00022741"/>
    </source>
</evidence>
<keyword evidence="17" id="KW-1185">Reference proteome</keyword>
<evidence type="ECO:0000313" key="16">
    <source>
        <dbReference type="EMBL" id="SGY23189.1"/>
    </source>
</evidence>
<dbReference type="InterPro" id="IPR001841">
    <property type="entry name" value="Znf_RING"/>
</dbReference>
<dbReference type="GO" id="GO:0004386">
    <property type="term" value="F:helicase activity"/>
    <property type="evidence" value="ECO:0007669"/>
    <property type="project" value="UniProtKB-KW"/>
</dbReference>
<dbReference type="EMBL" id="FQNC01000019">
    <property type="protein sequence ID" value="SGY23189.1"/>
    <property type="molecule type" value="Genomic_DNA"/>
</dbReference>
<dbReference type="PANTHER" id="PTHR45626:SF17">
    <property type="entry name" value="HELICASE-LIKE TRANSCRIPTION FACTOR"/>
    <property type="match status" value="1"/>
</dbReference>
<dbReference type="AlphaFoldDB" id="A0A2X0NZH6"/>
<dbReference type="SMART" id="SM00490">
    <property type="entry name" value="HELICc"/>
    <property type="match status" value="1"/>
</dbReference>
<keyword evidence="3" id="KW-0479">Metal-binding</keyword>
<evidence type="ECO:0000256" key="12">
    <source>
        <dbReference type="SAM" id="MobiDB-lite"/>
    </source>
</evidence>
<dbReference type="Pfam" id="PF13920">
    <property type="entry name" value="zf-C3HC4_3"/>
    <property type="match status" value="1"/>
</dbReference>
<feature type="region of interest" description="Disordered" evidence="12">
    <location>
        <begin position="350"/>
        <end position="372"/>
    </location>
</feature>
<dbReference type="GO" id="GO:0016818">
    <property type="term" value="F:hydrolase activity, acting on acid anhydrides, in phosphorus-containing anhydrides"/>
    <property type="evidence" value="ECO:0007669"/>
    <property type="project" value="InterPro"/>
</dbReference>
<accession>A0A2X0NZH6</accession>
<dbReference type="InterPro" id="IPR038718">
    <property type="entry name" value="SNF2-like_sf"/>
</dbReference>
<reference evidence="16 17" key="1">
    <citation type="submission" date="2016-11" db="EMBL/GenBank/DDBJ databases">
        <authorList>
            <person name="Jaros S."/>
            <person name="Januszkiewicz K."/>
            <person name="Wedrychowicz H."/>
        </authorList>
    </citation>
    <scope>NUCLEOTIDE SEQUENCE [LARGE SCALE GENOMIC DNA]</scope>
</reference>
<dbReference type="GO" id="GO:0005634">
    <property type="term" value="C:nucleus"/>
    <property type="evidence" value="ECO:0007669"/>
    <property type="project" value="UniProtKB-SubCell"/>
</dbReference>
<dbReference type="Pfam" id="PF08797">
    <property type="entry name" value="HIRAN"/>
    <property type="match status" value="1"/>
</dbReference>
<dbReference type="GO" id="GO:0006281">
    <property type="term" value="P:DNA repair"/>
    <property type="evidence" value="ECO:0007669"/>
    <property type="project" value="TreeGrafter"/>
</dbReference>
<evidence type="ECO:0000256" key="6">
    <source>
        <dbReference type="ARBA" id="ARBA00022801"/>
    </source>
</evidence>
<feature type="compositionally biased region" description="Basic and acidic residues" evidence="12">
    <location>
        <begin position="109"/>
        <end position="118"/>
    </location>
</feature>
<dbReference type="InterPro" id="IPR013083">
    <property type="entry name" value="Znf_RING/FYVE/PHD"/>
</dbReference>
<gene>
    <name evidence="16" type="primary">BQ5605_C019g08912</name>
    <name evidence="16" type="ORF">BQ5605_C019G08912</name>
</gene>
<feature type="region of interest" description="Disordered" evidence="12">
    <location>
        <begin position="540"/>
        <end position="570"/>
    </location>
</feature>
<keyword evidence="6" id="KW-0378">Hydrolase</keyword>
<evidence type="ECO:0000313" key="17">
    <source>
        <dbReference type="Proteomes" id="UP000249464"/>
    </source>
</evidence>
<feature type="region of interest" description="Disordered" evidence="12">
    <location>
        <begin position="53"/>
        <end position="118"/>
    </location>
</feature>
<feature type="compositionally biased region" description="Basic and acidic residues" evidence="12">
    <location>
        <begin position="71"/>
        <end position="89"/>
    </location>
</feature>
<dbReference type="SUPFAM" id="SSF52540">
    <property type="entry name" value="P-loop containing nucleoside triphosphate hydrolases"/>
    <property type="match status" value="2"/>
</dbReference>
<dbReference type="CDD" id="cd16449">
    <property type="entry name" value="RING-HC"/>
    <property type="match status" value="1"/>
</dbReference>
<dbReference type="InterPro" id="IPR014001">
    <property type="entry name" value="Helicase_ATP-bd"/>
</dbReference>
<feature type="domain" description="Helicase C-terminal" evidence="15">
    <location>
        <begin position="880"/>
        <end position="1057"/>
    </location>
</feature>
<dbReference type="InterPro" id="IPR014905">
    <property type="entry name" value="HIRAN"/>
</dbReference>
<feature type="domain" description="Helicase ATP-binding" evidence="14">
    <location>
        <begin position="429"/>
        <end position="634"/>
    </location>
</feature>
<evidence type="ECO:0000256" key="2">
    <source>
        <dbReference type="ARBA" id="ARBA00007025"/>
    </source>
</evidence>
<dbReference type="InterPro" id="IPR027417">
    <property type="entry name" value="P-loop_NTPase"/>
</dbReference>
<dbReference type="Pfam" id="PF00176">
    <property type="entry name" value="SNF2-rel_dom"/>
    <property type="match status" value="1"/>
</dbReference>
<dbReference type="Gene3D" id="3.30.40.10">
    <property type="entry name" value="Zinc/RING finger domain, C3HC4 (zinc finger)"/>
    <property type="match status" value="1"/>
</dbReference>
<dbReference type="Gene3D" id="3.40.50.300">
    <property type="entry name" value="P-loop containing nucleotide triphosphate hydrolases"/>
    <property type="match status" value="1"/>
</dbReference>
<keyword evidence="5 11" id="KW-0863">Zinc-finger</keyword>
<dbReference type="Pfam" id="PF00271">
    <property type="entry name" value="Helicase_C"/>
    <property type="match status" value="1"/>
</dbReference>
<dbReference type="Gene3D" id="3.40.50.10810">
    <property type="entry name" value="Tandem AAA-ATPase domain"/>
    <property type="match status" value="1"/>
</dbReference>
<evidence type="ECO:0000256" key="11">
    <source>
        <dbReference type="PROSITE-ProRule" id="PRU00175"/>
    </source>
</evidence>
<comment type="subcellular location">
    <subcellularLocation>
        <location evidence="1">Nucleus</location>
    </subcellularLocation>
</comment>
<evidence type="ECO:0000259" key="15">
    <source>
        <dbReference type="PROSITE" id="PS51194"/>
    </source>
</evidence>
<feature type="compositionally biased region" description="Low complexity" evidence="12">
    <location>
        <begin position="1"/>
        <end position="14"/>
    </location>
</feature>
<evidence type="ECO:0000256" key="10">
    <source>
        <dbReference type="ARBA" id="ARBA00023242"/>
    </source>
</evidence>